<dbReference type="PANTHER" id="PTHR30336:SF4">
    <property type="entry name" value="ENVELOPE BIOGENESIS FACTOR ELYC"/>
    <property type="match status" value="1"/>
</dbReference>
<feature type="domain" description="DUF218" evidence="2">
    <location>
        <begin position="79"/>
        <end position="244"/>
    </location>
</feature>
<dbReference type="PANTHER" id="PTHR30336">
    <property type="entry name" value="INNER MEMBRANE PROTEIN, PROBABLE PERMEASE"/>
    <property type="match status" value="1"/>
</dbReference>
<dbReference type="GO" id="GO:0043164">
    <property type="term" value="P:Gram-negative-bacterium-type cell wall biogenesis"/>
    <property type="evidence" value="ECO:0007669"/>
    <property type="project" value="TreeGrafter"/>
</dbReference>
<evidence type="ECO:0000259" key="2">
    <source>
        <dbReference type="Pfam" id="PF02698"/>
    </source>
</evidence>
<dbReference type="RefSeq" id="WP_167084840.1">
    <property type="nucleotide sequence ID" value="NZ_BAAADC010000001.1"/>
</dbReference>
<dbReference type="GO" id="GO:0005886">
    <property type="term" value="C:plasma membrane"/>
    <property type="evidence" value="ECO:0007669"/>
    <property type="project" value="TreeGrafter"/>
</dbReference>
<organism evidence="3 4">
    <name type="scientific">Rhizomicrobium palustre</name>
    <dbReference type="NCBI Taxonomy" id="189966"/>
    <lineage>
        <taxon>Bacteria</taxon>
        <taxon>Pseudomonadati</taxon>
        <taxon>Pseudomonadota</taxon>
        <taxon>Alphaproteobacteria</taxon>
        <taxon>Micropepsales</taxon>
        <taxon>Micropepsaceae</taxon>
        <taxon>Rhizomicrobium</taxon>
    </lineage>
</organism>
<keyword evidence="1" id="KW-1133">Transmembrane helix</keyword>
<dbReference type="AlphaFoldDB" id="A0A846N3P6"/>
<proteinExistence type="predicted"/>
<keyword evidence="1" id="KW-0812">Transmembrane</keyword>
<protein>
    <submittedName>
        <fullName evidence="3">Uncharacterized SAM-binding protein YcdF (DUF218 family)</fullName>
    </submittedName>
</protein>
<keyword evidence="1" id="KW-0472">Membrane</keyword>
<keyword evidence="4" id="KW-1185">Reference proteome</keyword>
<accession>A0A846N3P6</accession>
<dbReference type="Gene3D" id="3.40.50.620">
    <property type="entry name" value="HUPs"/>
    <property type="match status" value="1"/>
</dbReference>
<dbReference type="InterPro" id="IPR051599">
    <property type="entry name" value="Cell_Envelope_Assoc"/>
</dbReference>
<evidence type="ECO:0000313" key="3">
    <source>
        <dbReference type="EMBL" id="NIK90356.1"/>
    </source>
</evidence>
<dbReference type="GO" id="GO:0000270">
    <property type="term" value="P:peptidoglycan metabolic process"/>
    <property type="evidence" value="ECO:0007669"/>
    <property type="project" value="TreeGrafter"/>
</dbReference>
<feature type="transmembrane region" description="Helical" evidence="1">
    <location>
        <begin position="40"/>
        <end position="62"/>
    </location>
</feature>
<dbReference type="EMBL" id="JAASRM010000001">
    <property type="protein sequence ID" value="NIK90356.1"/>
    <property type="molecule type" value="Genomic_DNA"/>
</dbReference>
<reference evidence="3 4" key="1">
    <citation type="submission" date="2020-03" db="EMBL/GenBank/DDBJ databases">
        <title>Genomic Encyclopedia of Type Strains, Phase IV (KMG-IV): sequencing the most valuable type-strain genomes for metagenomic binning, comparative biology and taxonomic classification.</title>
        <authorList>
            <person name="Goeker M."/>
        </authorList>
    </citation>
    <scope>NUCLEOTIDE SEQUENCE [LARGE SCALE GENOMIC DNA]</scope>
    <source>
        <strain evidence="3 4">DSM 19867</strain>
    </source>
</reference>
<dbReference type="InterPro" id="IPR014729">
    <property type="entry name" value="Rossmann-like_a/b/a_fold"/>
</dbReference>
<comment type="caution">
    <text evidence="3">The sequence shown here is derived from an EMBL/GenBank/DDBJ whole genome shotgun (WGS) entry which is preliminary data.</text>
</comment>
<gene>
    <name evidence="3" type="ORF">FHS83_003674</name>
</gene>
<feature type="transmembrane region" description="Helical" evidence="1">
    <location>
        <begin position="12"/>
        <end position="33"/>
    </location>
</feature>
<dbReference type="InterPro" id="IPR003848">
    <property type="entry name" value="DUF218"/>
</dbReference>
<dbReference type="CDD" id="cd06259">
    <property type="entry name" value="YdcF-like"/>
    <property type="match status" value="1"/>
</dbReference>
<name>A0A846N3P6_9PROT</name>
<evidence type="ECO:0000256" key="1">
    <source>
        <dbReference type="SAM" id="Phobius"/>
    </source>
</evidence>
<dbReference type="Pfam" id="PF02698">
    <property type="entry name" value="DUF218"/>
    <property type="match status" value="1"/>
</dbReference>
<evidence type="ECO:0000313" key="4">
    <source>
        <dbReference type="Proteomes" id="UP000570514"/>
    </source>
</evidence>
<dbReference type="Proteomes" id="UP000570514">
    <property type="component" value="Unassembled WGS sequence"/>
</dbReference>
<sequence length="255" mass="27908">MFFLFSKLFWFVVAPSHILIWLTIATAILLFSGQVRQARWAAGAAAILFVAIGLLPVGAWLIQGVENRYEHPAAPNRVDGILILGGGSKTDILLSRHALGMDHGLVRLVEGAVLARQYPSAKVVFSGGSGDPRHQEMPEAISARAILLSLGVPPERLTIEGKSRNTWENFVFTKEIVKPKPGDTWLLVTSGFHMPRSAGIAQKVGWKVLPWPVDFTTPARVPFSPETVPENLERTDLAVHEYIGAVIYRLTGKAS</sequence>